<evidence type="ECO:0000313" key="3">
    <source>
        <dbReference type="Proteomes" id="UP001611162"/>
    </source>
</evidence>
<feature type="compositionally biased region" description="Basic and acidic residues" evidence="1">
    <location>
        <begin position="95"/>
        <end position="106"/>
    </location>
</feature>
<protein>
    <recommendedName>
        <fullName evidence="4">FPG-type domain-containing protein</fullName>
    </recommendedName>
</protein>
<dbReference type="RefSeq" id="WP_397614349.1">
    <property type="nucleotide sequence ID" value="NZ_JBIRRB010000011.1"/>
</dbReference>
<dbReference type="EMBL" id="JBIRRB010000011">
    <property type="protein sequence ID" value="MFI0914359.1"/>
    <property type="molecule type" value="Genomic_DNA"/>
</dbReference>
<name>A0ABW7TA16_9ACTN</name>
<dbReference type="Proteomes" id="UP001611162">
    <property type="component" value="Unassembled WGS sequence"/>
</dbReference>
<feature type="region of interest" description="Disordered" evidence="1">
    <location>
        <begin position="49"/>
        <end position="106"/>
    </location>
</feature>
<organism evidence="2 3">
    <name type="scientific">Streptomyces abikoensis</name>
    <dbReference type="NCBI Taxonomy" id="97398"/>
    <lineage>
        <taxon>Bacteria</taxon>
        <taxon>Bacillati</taxon>
        <taxon>Actinomycetota</taxon>
        <taxon>Actinomycetes</taxon>
        <taxon>Kitasatosporales</taxon>
        <taxon>Streptomycetaceae</taxon>
        <taxon>Streptomyces</taxon>
    </lineage>
</organism>
<reference evidence="2 3" key="1">
    <citation type="submission" date="2024-10" db="EMBL/GenBank/DDBJ databases">
        <title>The Natural Products Discovery Center: Release of the First 8490 Sequenced Strains for Exploring Actinobacteria Biosynthetic Diversity.</title>
        <authorList>
            <person name="Kalkreuter E."/>
            <person name="Kautsar S.A."/>
            <person name="Yang D."/>
            <person name="Bader C.D."/>
            <person name="Teijaro C.N."/>
            <person name="Fluegel L."/>
            <person name="Davis C.M."/>
            <person name="Simpson J.R."/>
            <person name="Lauterbach L."/>
            <person name="Steele A.D."/>
            <person name="Gui C."/>
            <person name="Meng S."/>
            <person name="Li G."/>
            <person name="Viehrig K."/>
            <person name="Ye F."/>
            <person name="Su P."/>
            <person name="Kiefer A.F."/>
            <person name="Nichols A."/>
            <person name="Cepeda A.J."/>
            <person name="Yan W."/>
            <person name="Fan B."/>
            <person name="Jiang Y."/>
            <person name="Adhikari A."/>
            <person name="Zheng C.-J."/>
            <person name="Schuster L."/>
            <person name="Cowan T.M."/>
            <person name="Smanski M.J."/>
            <person name="Chevrette M.G."/>
            <person name="De Carvalho L.P.S."/>
            <person name="Shen B."/>
        </authorList>
    </citation>
    <scope>NUCLEOTIDE SEQUENCE [LARGE SCALE GENOMIC DNA]</scope>
    <source>
        <strain evidence="2 3">NPDC020979</strain>
    </source>
</reference>
<sequence length="106" mass="11810">MPPEDFQRVANAIERAGIPAMVRFAVDTQRSRRDRILYARFFVRGWSGLPPAANPAASTVGRSQLPHCGDPDCDPVSRTRETEDDRGIRSLIRCPDCHPDHKGRAA</sequence>
<evidence type="ECO:0008006" key="4">
    <source>
        <dbReference type="Google" id="ProtNLM"/>
    </source>
</evidence>
<proteinExistence type="predicted"/>
<accession>A0ABW7TA16</accession>
<evidence type="ECO:0000256" key="1">
    <source>
        <dbReference type="SAM" id="MobiDB-lite"/>
    </source>
</evidence>
<keyword evidence="3" id="KW-1185">Reference proteome</keyword>
<feature type="compositionally biased region" description="Basic and acidic residues" evidence="1">
    <location>
        <begin position="75"/>
        <end position="88"/>
    </location>
</feature>
<gene>
    <name evidence="2" type="ORF">ACH4TF_28465</name>
</gene>
<evidence type="ECO:0000313" key="2">
    <source>
        <dbReference type="EMBL" id="MFI0914359.1"/>
    </source>
</evidence>
<comment type="caution">
    <text evidence="2">The sequence shown here is derived from an EMBL/GenBank/DDBJ whole genome shotgun (WGS) entry which is preliminary data.</text>
</comment>